<dbReference type="InterPro" id="IPR041166">
    <property type="entry name" value="Rubredoxin_2"/>
</dbReference>
<dbReference type="PANTHER" id="PTHR32472:SF10">
    <property type="entry name" value="DNA REPAIR PROTEIN RADA-LIKE PROTEIN"/>
    <property type="match status" value="1"/>
</dbReference>
<dbReference type="Pfam" id="PF13541">
    <property type="entry name" value="ChlI"/>
    <property type="match status" value="1"/>
</dbReference>
<reference evidence="15 16" key="1">
    <citation type="journal article" date="2015" name="Microbiome">
        <title>Genomic resolution of linkages in carbon, nitrogen, and sulfur cycling among widespread estuary sediment bacteria.</title>
        <authorList>
            <person name="Baker B.J."/>
            <person name="Lazar C.S."/>
            <person name="Teske A.P."/>
            <person name="Dick G.J."/>
        </authorList>
    </citation>
    <scope>NUCLEOTIDE SEQUENCE [LARGE SCALE GENOMIC DNA]</scope>
    <source>
        <strain evidence="15">DG_24</strain>
    </source>
</reference>
<evidence type="ECO:0000256" key="6">
    <source>
        <dbReference type="ARBA" id="ARBA00022833"/>
    </source>
</evidence>
<dbReference type="InterPro" id="IPR004504">
    <property type="entry name" value="DNA_repair_RadA"/>
</dbReference>
<dbReference type="Proteomes" id="UP000052008">
    <property type="component" value="Unassembled WGS sequence"/>
</dbReference>
<keyword evidence="1 11" id="KW-0479">Metal-binding</keyword>
<dbReference type="SUPFAM" id="SSF52540">
    <property type="entry name" value="P-loop containing nucleoside triphosphate hydrolases"/>
    <property type="match status" value="1"/>
</dbReference>
<dbReference type="AlphaFoldDB" id="A0A0S7WVE9"/>
<sequence length="456" mass="47973">MAKERVQFVCRECGYESARWLGRCPQCGMWNALVEAPVPQRDSGAAARPGIGGVPKRLSEFAPTSDARLSTAIGEFDRVLGGGVVPGSFILVGGDPGIGKSTLVMQGMDGLARQGVRVVYSSGEESPGQTGMRARRLGISGDEFYIVCETSLDAILDHVAALQPGVLVIDSIQTTHRTGVASSPGSIGQVRECGAELMRVAKSDGVAVIVIGHVTKEGLVAGPRTLEHMVDTVLYIEGDRYHQYRLLRAAKNRFGSTNEIGVFEMSGAGLQEVPNPSQMFLSERVRGAPGSVVGCAIEGTRPLLVETQALVSPSCYGVPQRVATGVDRQRLAMLLAVLERRVGMRLGDSDVFVNVAGGLRVTEPALDLSVVLAVASSVKNAACDPDAIVVGEVGLGGEVRGVSQAARRVAEAAKLGFARCIIAAANVKSLDDAENITIRGVRDVIDALDAIDTLSR</sequence>
<dbReference type="PANTHER" id="PTHR32472">
    <property type="entry name" value="DNA REPAIR PROTEIN RADA"/>
    <property type="match status" value="1"/>
</dbReference>
<keyword evidence="2 11" id="KW-0547">Nucleotide-binding</keyword>
<feature type="binding site" evidence="11">
    <location>
        <begin position="94"/>
        <end position="101"/>
    </location>
    <ligand>
        <name>ATP</name>
        <dbReference type="ChEBI" id="CHEBI:30616"/>
    </ligand>
</feature>
<dbReference type="InterPro" id="IPR020588">
    <property type="entry name" value="RecA_ATP-bd"/>
</dbReference>
<dbReference type="InterPro" id="IPR027417">
    <property type="entry name" value="P-loop_NTPase"/>
</dbReference>
<name>A0A0S7WVE9_UNCT6</name>
<keyword evidence="6 13" id="KW-0862">Zinc</keyword>
<feature type="region of interest" description="Lon-protease-like" evidence="11">
    <location>
        <begin position="350"/>
        <end position="456"/>
    </location>
</feature>
<evidence type="ECO:0000256" key="13">
    <source>
        <dbReference type="RuleBase" id="RU003555"/>
    </source>
</evidence>
<organism evidence="15 16">
    <name type="scientific">candidate division TA06 bacterium DG_24</name>
    <dbReference type="NCBI Taxonomy" id="1703770"/>
    <lineage>
        <taxon>Bacteria</taxon>
        <taxon>Bacteria division TA06</taxon>
    </lineage>
</organism>
<feature type="domain" description="RecA family profile 1" evidence="14">
    <location>
        <begin position="65"/>
        <end position="214"/>
    </location>
</feature>
<evidence type="ECO:0000256" key="10">
    <source>
        <dbReference type="ARBA" id="ARBA00023204"/>
    </source>
</evidence>
<dbReference type="GO" id="GO:0140664">
    <property type="term" value="F:ATP-dependent DNA damage sensor activity"/>
    <property type="evidence" value="ECO:0007669"/>
    <property type="project" value="InterPro"/>
</dbReference>
<keyword evidence="8 11" id="KW-0346">Stress response</keyword>
<dbReference type="NCBIfam" id="TIGR00416">
    <property type="entry name" value="sms"/>
    <property type="match status" value="1"/>
</dbReference>
<dbReference type="SUPFAM" id="SSF54211">
    <property type="entry name" value="Ribosomal protein S5 domain 2-like"/>
    <property type="match status" value="1"/>
</dbReference>
<dbReference type="CDD" id="cd01121">
    <property type="entry name" value="RadA_SMS_N"/>
    <property type="match status" value="1"/>
</dbReference>
<dbReference type="PROSITE" id="PS50162">
    <property type="entry name" value="RECA_2"/>
    <property type="match status" value="1"/>
</dbReference>
<dbReference type="InterPro" id="IPR014721">
    <property type="entry name" value="Ribsml_uS5_D2-typ_fold_subgr"/>
</dbReference>
<dbReference type="GO" id="GO:0003684">
    <property type="term" value="F:damaged DNA binding"/>
    <property type="evidence" value="ECO:0007669"/>
    <property type="project" value="InterPro"/>
</dbReference>
<evidence type="ECO:0000256" key="12">
    <source>
        <dbReference type="NCBIfam" id="TIGR00416"/>
    </source>
</evidence>
<keyword evidence="4 13" id="KW-0863">Zinc-finger</keyword>
<dbReference type="SMART" id="SM00382">
    <property type="entry name" value="AAA"/>
    <property type="match status" value="1"/>
</dbReference>
<evidence type="ECO:0000256" key="11">
    <source>
        <dbReference type="HAMAP-Rule" id="MF_01498"/>
    </source>
</evidence>
<dbReference type="Gene3D" id="3.40.50.300">
    <property type="entry name" value="P-loop containing nucleotide triphosphate hydrolases"/>
    <property type="match status" value="1"/>
</dbReference>
<feature type="short sequence motif" description="RadA KNRFG motif" evidence="11">
    <location>
        <begin position="251"/>
        <end position="255"/>
    </location>
</feature>
<protein>
    <recommendedName>
        <fullName evidence="11 12">DNA repair protein RadA</fullName>
    </recommendedName>
</protein>
<gene>
    <name evidence="11" type="primary">radA</name>
    <name evidence="15" type="ORF">AMJ39_01815</name>
</gene>
<dbReference type="Pfam" id="PF13481">
    <property type="entry name" value="AAA_25"/>
    <property type="match status" value="1"/>
</dbReference>
<dbReference type="Gene3D" id="3.30.230.10">
    <property type="match status" value="1"/>
</dbReference>
<dbReference type="HAMAP" id="MF_01498">
    <property type="entry name" value="RadA_bact"/>
    <property type="match status" value="1"/>
</dbReference>
<keyword evidence="7 11" id="KW-0067">ATP-binding</keyword>
<keyword evidence="3 11" id="KW-0227">DNA damage</keyword>
<dbReference type="GO" id="GO:0000725">
    <property type="term" value="P:recombinational repair"/>
    <property type="evidence" value="ECO:0007669"/>
    <property type="project" value="UniProtKB-UniRule"/>
</dbReference>
<evidence type="ECO:0000256" key="9">
    <source>
        <dbReference type="ARBA" id="ARBA00023125"/>
    </source>
</evidence>
<dbReference type="FunFam" id="3.40.50.300:FF:000050">
    <property type="entry name" value="DNA repair protein RadA"/>
    <property type="match status" value="1"/>
</dbReference>
<comment type="function">
    <text evidence="13">DNA-dependent ATPase involved in processing of recombination intermediates, plays a role in repairing DNA breaks. Stimulates the branch migration of RecA-mediated strand transfer reactions, allowing the 3' invading strand to extend heteroduplex DNA faster. Binds ssDNA in the presence of ADP but not other nucleotides, has ATPase activity that is stimulated by ssDNA and various branched DNA structures, but inhibited by SSB. Does not have RecA's homology-searching function.</text>
</comment>
<evidence type="ECO:0000256" key="7">
    <source>
        <dbReference type="ARBA" id="ARBA00022840"/>
    </source>
</evidence>
<evidence type="ECO:0000256" key="4">
    <source>
        <dbReference type="ARBA" id="ARBA00022771"/>
    </source>
</evidence>
<dbReference type="EMBL" id="LIZS01000006">
    <property type="protein sequence ID" value="KPJ54160.1"/>
    <property type="molecule type" value="Genomic_DNA"/>
</dbReference>
<evidence type="ECO:0000313" key="15">
    <source>
        <dbReference type="EMBL" id="KPJ54160.1"/>
    </source>
</evidence>
<keyword evidence="5" id="KW-0378">Hydrolase</keyword>
<evidence type="ECO:0000259" key="14">
    <source>
        <dbReference type="PROSITE" id="PS50162"/>
    </source>
</evidence>
<dbReference type="Pfam" id="PF18073">
    <property type="entry name" value="Zn_ribbon_LapB"/>
    <property type="match status" value="1"/>
</dbReference>
<comment type="function">
    <text evidence="11">Plays a role in repairing double-strand DNA breaks, probably involving stabilizing or processing branched DNA or blocked replication forks.</text>
</comment>
<evidence type="ECO:0000256" key="8">
    <source>
        <dbReference type="ARBA" id="ARBA00023016"/>
    </source>
</evidence>
<comment type="domain">
    <text evidence="11">The middle region has homology to RecA with ATPase motifs including the RadA KNRFG motif, while the C-terminus is homologous to Lon protease.</text>
</comment>
<dbReference type="STRING" id="1703770.AMJ39_01815"/>
<dbReference type="InterPro" id="IPR003593">
    <property type="entry name" value="AAA+_ATPase"/>
</dbReference>
<keyword evidence="9 11" id="KW-0238">DNA-binding</keyword>
<evidence type="ECO:0000256" key="3">
    <source>
        <dbReference type="ARBA" id="ARBA00022763"/>
    </source>
</evidence>
<evidence type="ECO:0000256" key="1">
    <source>
        <dbReference type="ARBA" id="ARBA00022723"/>
    </source>
</evidence>
<evidence type="ECO:0000256" key="2">
    <source>
        <dbReference type="ARBA" id="ARBA00022741"/>
    </source>
</evidence>
<dbReference type="PRINTS" id="PR01874">
    <property type="entry name" value="DNAREPAIRADA"/>
</dbReference>
<proteinExistence type="inferred from homology"/>
<dbReference type="GO" id="GO:0008270">
    <property type="term" value="F:zinc ion binding"/>
    <property type="evidence" value="ECO:0007669"/>
    <property type="project" value="UniProtKB-KW"/>
</dbReference>
<dbReference type="GO" id="GO:0005524">
    <property type="term" value="F:ATP binding"/>
    <property type="evidence" value="ECO:0007669"/>
    <property type="project" value="UniProtKB-UniRule"/>
</dbReference>
<keyword evidence="10 11" id="KW-0234">DNA repair</keyword>
<evidence type="ECO:0000256" key="5">
    <source>
        <dbReference type="ARBA" id="ARBA00022801"/>
    </source>
</evidence>
<accession>A0A0S7WVE9</accession>
<dbReference type="GO" id="GO:0005829">
    <property type="term" value="C:cytosol"/>
    <property type="evidence" value="ECO:0007669"/>
    <property type="project" value="TreeGrafter"/>
</dbReference>
<dbReference type="GO" id="GO:0016787">
    <property type="term" value="F:hydrolase activity"/>
    <property type="evidence" value="ECO:0007669"/>
    <property type="project" value="UniProtKB-KW"/>
</dbReference>
<comment type="caution">
    <text evidence="15">The sequence shown here is derived from an EMBL/GenBank/DDBJ whole genome shotgun (WGS) entry which is preliminary data.</text>
</comment>
<dbReference type="PATRIC" id="fig|1703770.3.peg.405"/>
<evidence type="ECO:0000313" key="16">
    <source>
        <dbReference type="Proteomes" id="UP000052008"/>
    </source>
</evidence>
<dbReference type="InterPro" id="IPR020568">
    <property type="entry name" value="Ribosomal_Su5_D2-typ_SF"/>
</dbReference>
<comment type="similarity">
    <text evidence="11 13">Belongs to the RecA family. RadA subfamily.</text>
</comment>